<accession>A0A2K4ZD86</accession>
<dbReference type="Proteomes" id="UP000236311">
    <property type="component" value="Unassembled WGS sequence"/>
</dbReference>
<sequence>MKGELYGYVRASVDSQDTERQILSLWDYGVMPENVFVEQSNSGSAKTQTADAFTEDRRDCETVKRQVVVSETAEAGIVSAEGQTCGMGAVSEYPSTASEADGVREISGEKQNDKGAETAYQAMLKVLKENDTLVITSLDVLGNDCYELMDRWRYITIGKKAGIIVLELPLSNTGIEEEELGKVVARITLGVMQHFDQSRQYKRRRQAEGIARARQKGIPLGRKPKEIPREFESIRLRWDRGELSARSAADILGVDAGTFRKWVKAGAGQAGNQKYAETGIGKHGDG</sequence>
<proteinExistence type="predicted"/>
<dbReference type="Gene3D" id="3.40.50.1390">
    <property type="entry name" value="Resolvase, N-terminal catalytic domain"/>
    <property type="match status" value="2"/>
</dbReference>
<evidence type="ECO:0000259" key="1">
    <source>
        <dbReference type="SMART" id="SM00857"/>
    </source>
</evidence>
<evidence type="ECO:0000313" key="3">
    <source>
        <dbReference type="Proteomes" id="UP000236311"/>
    </source>
</evidence>
<dbReference type="Pfam" id="PF00239">
    <property type="entry name" value="Resolvase"/>
    <property type="match status" value="1"/>
</dbReference>
<dbReference type="GO" id="GO:0000150">
    <property type="term" value="F:DNA strand exchange activity"/>
    <property type="evidence" value="ECO:0007669"/>
    <property type="project" value="InterPro"/>
</dbReference>
<dbReference type="SUPFAM" id="SSF53041">
    <property type="entry name" value="Resolvase-like"/>
    <property type="match status" value="2"/>
</dbReference>
<dbReference type="RefSeq" id="WP_103238529.1">
    <property type="nucleotide sequence ID" value="NZ_JANJZD010000005.1"/>
</dbReference>
<dbReference type="SMART" id="SM00857">
    <property type="entry name" value="Resolvase"/>
    <property type="match status" value="1"/>
</dbReference>
<evidence type="ECO:0000313" key="2">
    <source>
        <dbReference type="EMBL" id="SOY28429.1"/>
    </source>
</evidence>
<dbReference type="AlphaFoldDB" id="A0A2K4ZD86"/>
<organism evidence="2 3">
    <name type="scientific">Acetatifactor muris</name>
    <dbReference type="NCBI Taxonomy" id="879566"/>
    <lineage>
        <taxon>Bacteria</taxon>
        <taxon>Bacillati</taxon>
        <taxon>Bacillota</taxon>
        <taxon>Clostridia</taxon>
        <taxon>Lachnospirales</taxon>
        <taxon>Lachnospiraceae</taxon>
        <taxon>Acetatifactor</taxon>
    </lineage>
</organism>
<dbReference type="OrthoDB" id="9797501at2"/>
<keyword evidence="3" id="KW-1185">Reference proteome</keyword>
<dbReference type="InterPro" id="IPR036162">
    <property type="entry name" value="Resolvase-like_N_sf"/>
</dbReference>
<dbReference type="GO" id="GO:0003677">
    <property type="term" value="F:DNA binding"/>
    <property type="evidence" value="ECO:0007669"/>
    <property type="project" value="InterPro"/>
</dbReference>
<protein>
    <submittedName>
        <fullName evidence="2">Transposon Tn552 DNA-invertase bin3</fullName>
    </submittedName>
</protein>
<dbReference type="InterPro" id="IPR006119">
    <property type="entry name" value="Resolv_N"/>
</dbReference>
<gene>
    <name evidence="2" type="primary">bin3_3</name>
    <name evidence="2" type="ORF">AMURIS_01136</name>
</gene>
<dbReference type="EMBL" id="OFSM01000005">
    <property type="protein sequence ID" value="SOY28429.1"/>
    <property type="molecule type" value="Genomic_DNA"/>
</dbReference>
<feature type="domain" description="Resolvase/invertase-type recombinase catalytic" evidence="1">
    <location>
        <begin position="5"/>
        <end position="219"/>
    </location>
</feature>
<reference evidence="2 3" key="1">
    <citation type="submission" date="2018-01" db="EMBL/GenBank/DDBJ databases">
        <authorList>
            <person name="Gaut B.S."/>
            <person name="Morton B.R."/>
            <person name="Clegg M.T."/>
            <person name="Duvall M.R."/>
        </authorList>
    </citation>
    <scope>NUCLEOTIDE SEQUENCE [LARGE SCALE GENOMIC DNA]</scope>
    <source>
        <strain evidence="2">GP69</strain>
    </source>
</reference>
<name>A0A2K4ZD86_9FIRM</name>